<evidence type="ECO:0000313" key="11">
    <source>
        <dbReference type="Proteomes" id="UP000800200"/>
    </source>
</evidence>
<evidence type="ECO:0000256" key="3">
    <source>
        <dbReference type="ARBA" id="ARBA00022448"/>
    </source>
</evidence>
<evidence type="ECO:0000256" key="8">
    <source>
        <dbReference type="SAM" id="Phobius"/>
    </source>
</evidence>
<dbReference type="InterPro" id="IPR036259">
    <property type="entry name" value="MFS_trans_sf"/>
</dbReference>
<dbReference type="GO" id="GO:0016020">
    <property type="term" value="C:membrane"/>
    <property type="evidence" value="ECO:0007669"/>
    <property type="project" value="UniProtKB-SubCell"/>
</dbReference>
<dbReference type="PROSITE" id="PS00217">
    <property type="entry name" value="SUGAR_TRANSPORT_2"/>
    <property type="match status" value="1"/>
</dbReference>
<accession>A0A6A6DEL6</accession>
<dbReference type="Proteomes" id="UP000800200">
    <property type="component" value="Unassembled WGS sequence"/>
</dbReference>
<evidence type="ECO:0000256" key="4">
    <source>
        <dbReference type="ARBA" id="ARBA00022692"/>
    </source>
</evidence>
<dbReference type="PROSITE" id="PS00216">
    <property type="entry name" value="SUGAR_TRANSPORT_1"/>
    <property type="match status" value="2"/>
</dbReference>
<dbReference type="PRINTS" id="PR00171">
    <property type="entry name" value="SUGRTRNSPORT"/>
</dbReference>
<dbReference type="GO" id="GO:0005351">
    <property type="term" value="F:carbohydrate:proton symporter activity"/>
    <property type="evidence" value="ECO:0007669"/>
    <property type="project" value="TreeGrafter"/>
</dbReference>
<feature type="transmembrane region" description="Helical" evidence="8">
    <location>
        <begin position="26"/>
        <end position="42"/>
    </location>
</feature>
<comment type="similarity">
    <text evidence="2 7">Belongs to the major facilitator superfamily. Sugar transporter (TC 2.A.1.1) family.</text>
</comment>
<dbReference type="SUPFAM" id="SSF103473">
    <property type="entry name" value="MFS general substrate transporter"/>
    <property type="match status" value="1"/>
</dbReference>
<feature type="transmembrane region" description="Helical" evidence="8">
    <location>
        <begin position="411"/>
        <end position="435"/>
    </location>
</feature>
<dbReference type="InterPro" id="IPR005828">
    <property type="entry name" value="MFS_sugar_transport-like"/>
</dbReference>
<evidence type="ECO:0000256" key="1">
    <source>
        <dbReference type="ARBA" id="ARBA00004141"/>
    </source>
</evidence>
<organism evidence="10 11">
    <name type="scientific">Zopfia rhizophila CBS 207.26</name>
    <dbReference type="NCBI Taxonomy" id="1314779"/>
    <lineage>
        <taxon>Eukaryota</taxon>
        <taxon>Fungi</taxon>
        <taxon>Dikarya</taxon>
        <taxon>Ascomycota</taxon>
        <taxon>Pezizomycotina</taxon>
        <taxon>Dothideomycetes</taxon>
        <taxon>Dothideomycetes incertae sedis</taxon>
        <taxon>Zopfiaceae</taxon>
        <taxon>Zopfia</taxon>
    </lineage>
</organism>
<protein>
    <submittedName>
        <fullName evidence="10">High affinity glucose transporter RGT2</fullName>
    </submittedName>
</protein>
<dbReference type="InterPro" id="IPR003663">
    <property type="entry name" value="Sugar/inositol_transpt"/>
</dbReference>
<dbReference type="PANTHER" id="PTHR48022">
    <property type="entry name" value="PLASTIDIC GLUCOSE TRANSPORTER 4"/>
    <property type="match status" value="1"/>
</dbReference>
<evidence type="ECO:0000259" key="9">
    <source>
        <dbReference type="PROSITE" id="PS50850"/>
    </source>
</evidence>
<dbReference type="InterPro" id="IPR005829">
    <property type="entry name" value="Sugar_transporter_CS"/>
</dbReference>
<keyword evidence="10" id="KW-0762">Sugar transport</keyword>
<feature type="transmembrane region" description="Helical" evidence="8">
    <location>
        <begin position="347"/>
        <end position="369"/>
    </location>
</feature>
<proteinExistence type="inferred from homology"/>
<dbReference type="InterPro" id="IPR050360">
    <property type="entry name" value="MFS_Sugar_Transporters"/>
</dbReference>
<gene>
    <name evidence="10" type="ORF">K469DRAFT_732179</name>
</gene>
<dbReference type="FunFam" id="1.20.1250.20:FF:000180">
    <property type="entry name" value="MFS monosaccharide transporter"/>
    <property type="match status" value="1"/>
</dbReference>
<keyword evidence="11" id="KW-1185">Reference proteome</keyword>
<dbReference type="PANTHER" id="PTHR48022:SF61">
    <property type="entry name" value="HIGH AFFINITY GLUCOSE TRANSPORTER RGT2"/>
    <property type="match status" value="1"/>
</dbReference>
<evidence type="ECO:0000313" key="10">
    <source>
        <dbReference type="EMBL" id="KAF2177877.1"/>
    </source>
</evidence>
<keyword evidence="4 8" id="KW-0812">Transmembrane</keyword>
<name>A0A6A6DEL6_9PEZI</name>
<feature type="transmembrane region" description="Helical" evidence="8">
    <location>
        <begin position="214"/>
        <end position="233"/>
    </location>
</feature>
<dbReference type="NCBIfam" id="TIGR00879">
    <property type="entry name" value="SP"/>
    <property type="match status" value="1"/>
</dbReference>
<sequence>MPGGGVVAVTGTADVNRIEAPVTVKAYLIVAFAAFGGIFFGYDTGWMGGVLGMDYFINQYTGKEYPDIMFPGDTTSDAYKAYKKEFVVPSWEQSLTTSILSAGTFFGAIIAGDVADFIGRRMTIILGCAIFSVGGILETASTGVGVMSAGRIIAGAGVGFISAIVILYMSEIAPRKVRGAVVAGYQFCITIGILLANCVVYATQKRRDTGSYRIPIAVQFAWALILGGGLAILPESPRYFVKKGKLDRAAKALASVRGQPVDSEYIQDELAEIIANHEYEMSVVPQTNYLGSWAACFKGKITEPSSNLRRTVLGILMQMMQQLTGINFIFYFGTVFFQQLGTIDNPFLISLITTLVNVLSTPFSFVMVEKLGRRRILIWGAAAMVTMQFIVGIIGATAGKQSANNPAAVKAMIAFICLNIASFATTWGPAAWIVIGEIFPLTIRSRGVGLSTASNWFWNCIIATITPYLVADQPHSAKMGSNVFFMWGGLCCISFLFAYFLVPETKGLSLEQVDKMLEECTPRTSRKWKPHSTFASEMHLADKHIEVPVATETVEPKTIAEV</sequence>
<feature type="transmembrane region" description="Helical" evidence="8">
    <location>
        <begin position="483"/>
        <end position="502"/>
    </location>
</feature>
<dbReference type="OrthoDB" id="6612291at2759"/>
<feature type="transmembrane region" description="Helical" evidence="8">
    <location>
        <begin position="323"/>
        <end position="341"/>
    </location>
</feature>
<evidence type="ECO:0000256" key="5">
    <source>
        <dbReference type="ARBA" id="ARBA00022989"/>
    </source>
</evidence>
<dbReference type="AlphaFoldDB" id="A0A6A6DEL6"/>
<feature type="transmembrane region" description="Helical" evidence="8">
    <location>
        <begin position="124"/>
        <end position="146"/>
    </location>
</feature>
<keyword evidence="3 7" id="KW-0813">Transport</keyword>
<dbReference type="PROSITE" id="PS50850">
    <property type="entry name" value="MFS"/>
    <property type="match status" value="1"/>
</dbReference>
<reference evidence="10" key="1">
    <citation type="journal article" date="2020" name="Stud. Mycol.">
        <title>101 Dothideomycetes genomes: a test case for predicting lifestyles and emergence of pathogens.</title>
        <authorList>
            <person name="Haridas S."/>
            <person name="Albert R."/>
            <person name="Binder M."/>
            <person name="Bloem J."/>
            <person name="Labutti K."/>
            <person name="Salamov A."/>
            <person name="Andreopoulos B."/>
            <person name="Baker S."/>
            <person name="Barry K."/>
            <person name="Bills G."/>
            <person name="Bluhm B."/>
            <person name="Cannon C."/>
            <person name="Castanera R."/>
            <person name="Culley D."/>
            <person name="Daum C."/>
            <person name="Ezra D."/>
            <person name="Gonzalez J."/>
            <person name="Henrissat B."/>
            <person name="Kuo A."/>
            <person name="Liang C."/>
            <person name="Lipzen A."/>
            <person name="Lutzoni F."/>
            <person name="Magnuson J."/>
            <person name="Mondo S."/>
            <person name="Nolan M."/>
            <person name="Ohm R."/>
            <person name="Pangilinan J."/>
            <person name="Park H.-J."/>
            <person name="Ramirez L."/>
            <person name="Alfaro M."/>
            <person name="Sun H."/>
            <person name="Tritt A."/>
            <person name="Yoshinaga Y."/>
            <person name="Zwiers L.-H."/>
            <person name="Turgeon B."/>
            <person name="Goodwin S."/>
            <person name="Spatafora J."/>
            <person name="Crous P."/>
            <person name="Grigoriev I."/>
        </authorList>
    </citation>
    <scope>NUCLEOTIDE SEQUENCE</scope>
    <source>
        <strain evidence="10">CBS 207.26</strain>
    </source>
</reference>
<keyword evidence="6 8" id="KW-0472">Membrane</keyword>
<dbReference type="EMBL" id="ML994681">
    <property type="protein sequence ID" value="KAF2177877.1"/>
    <property type="molecule type" value="Genomic_DNA"/>
</dbReference>
<feature type="transmembrane region" description="Helical" evidence="8">
    <location>
        <begin position="376"/>
        <end position="399"/>
    </location>
</feature>
<dbReference type="Pfam" id="PF00083">
    <property type="entry name" value="Sugar_tr"/>
    <property type="match status" value="1"/>
</dbReference>
<comment type="subcellular location">
    <subcellularLocation>
        <location evidence="1">Membrane</location>
        <topology evidence="1">Multi-pass membrane protein</topology>
    </subcellularLocation>
</comment>
<evidence type="ECO:0000256" key="6">
    <source>
        <dbReference type="ARBA" id="ARBA00023136"/>
    </source>
</evidence>
<keyword evidence="5 8" id="KW-1133">Transmembrane helix</keyword>
<evidence type="ECO:0000256" key="7">
    <source>
        <dbReference type="RuleBase" id="RU003346"/>
    </source>
</evidence>
<feature type="domain" description="Major facilitator superfamily (MFS) profile" evidence="9">
    <location>
        <begin position="29"/>
        <end position="506"/>
    </location>
</feature>
<feature type="transmembrane region" description="Helical" evidence="8">
    <location>
        <begin position="94"/>
        <end position="112"/>
    </location>
</feature>
<feature type="transmembrane region" description="Helical" evidence="8">
    <location>
        <begin position="182"/>
        <end position="202"/>
    </location>
</feature>
<feature type="transmembrane region" description="Helical" evidence="8">
    <location>
        <begin position="152"/>
        <end position="170"/>
    </location>
</feature>
<dbReference type="InterPro" id="IPR020846">
    <property type="entry name" value="MFS_dom"/>
</dbReference>
<evidence type="ECO:0000256" key="2">
    <source>
        <dbReference type="ARBA" id="ARBA00010992"/>
    </source>
</evidence>
<dbReference type="Gene3D" id="1.20.1250.20">
    <property type="entry name" value="MFS general substrate transporter like domains"/>
    <property type="match status" value="1"/>
</dbReference>
<feature type="transmembrane region" description="Helical" evidence="8">
    <location>
        <begin position="447"/>
        <end position="471"/>
    </location>
</feature>
<dbReference type="CDD" id="cd17356">
    <property type="entry name" value="MFS_HXT"/>
    <property type="match status" value="1"/>
</dbReference>